<proteinExistence type="predicted"/>
<sequence length="1257" mass="142529">MDFRRHIQKYGFIPETSFPILVRTISRLAYHFNICVAPSSSVDTADHSVPKDIQALKHRCAKTTKRLLEDRHFGWPAFEAIVLPEAHYDWRFAVGAIFIARDINREAFLESPRPLSQTDAAQQQLRETTLHFEEWMRMLGRIPAVWLGKIKGDRVLTELSYLAEEIIVYCNYHQASEMAWFIGYVISGLADALKKYRCPLGLKRRFTLGGQQPHSNPLIARAEYLLSMDITTVMRPPLVITLMSLTEHICDESMVRVIAYLRESGRLEPTFPYWRPNLKRLLDFFAAGSQDYPNSRESIANYLVDFYNSAADIDVKHDEIYEEVVSVWERTLPSETSETILTAGCGILCKEIIMSYGLDPTVSDRIRSLWRGIALQKDYVLHRSLIAVKFLIVAFNNFAFPAARKLDMLVLNADRNPAAAMAITLFQDLLYLAGMNGETDGSTRGPNMACQSARLIILHWLLRLRSGARHRIFTVDGPLSEVYPLAKLAYRIGEEAEAMSWSLKTSLDARYFRGTSHASPVINTFESFRNERNRHWLPVSLYVSMLCDILDYDCDWGPVSLVLCHLPLQLANKHFFCGPKVSPTIRRLAESVCSAISQDRLYKQMSGITPSQPGPVDVKAVLYQTLTVLISYRWSIQANEDDEVGKGILIDMISAFVDGLGTSVATSKPCLEALSLCVFSLPMLYRFGSTIIERLSRTMTNPDVATHTLEFLLVMGFGPSDGHKHTFRSEDYHRVFLVALMYIDHHYRPDVPLLKTSDGSKSFALAQHVLNMAFYVMHLWFTNLKPSERVHYIPLITDHLMAANGKGPLRPATAVFLDWIARYAHGKVDPKIPISPLYRSVVCPNVDEGWDYNVRREWGINFQNEQKNIDKFKAWKLGASIITISSMKVPVGWVRIVNRRPSCMVELVCRLEGEHDPSLSTEDFEEGFLERVLRDTPLDDMSQPDPVSGLPSSGFSSTCTPTVSSIDPALLTPLLMTQPTHASRRLRRFQDPNQQQFRSFLEHIDNTPVIDTHKVGVVYVGPGQGTEHEILSNRHGSPAYSKFINNLGRVIVPSDRLEVYTGGLDTRRHGRYALAWWNDISQLLFHVASFMPPHGKDGIECKKAEIGNDGVKIIWNESGKPYQINTLPSAFNLINLIIEPHTLMPKACYQENHHINGFFKVLLQTHPDLPRVTPIGEFKIVAAKDLPSLMRRYSMIACMFCHSWATTGMDKGINSPLETNWQSRLDLINRTEKFLVSEEEDEEILHGYSNIGVSPTV</sequence>
<dbReference type="InterPro" id="IPR027107">
    <property type="entry name" value="Tuberin/Ral-act_asu"/>
</dbReference>
<dbReference type="Pfam" id="PF02145">
    <property type="entry name" value="Rap_GAP"/>
    <property type="match status" value="1"/>
</dbReference>
<dbReference type="HOGENOM" id="CLU_246543_0_0_1"/>
<keyword evidence="4" id="KW-1185">Reference proteome</keyword>
<reference evidence="3 4" key="1">
    <citation type="submission" date="2014-04" db="EMBL/GenBank/DDBJ databases">
        <authorList>
            <consortium name="DOE Joint Genome Institute"/>
            <person name="Kuo A."/>
            <person name="Zuccaro A."/>
            <person name="Kohler A."/>
            <person name="Nagy L.G."/>
            <person name="Floudas D."/>
            <person name="Copeland A."/>
            <person name="Barry K.W."/>
            <person name="Cichocki N."/>
            <person name="Veneault-Fourrey C."/>
            <person name="LaButti K."/>
            <person name="Lindquist E.A."/>
            <person name="Lipzen A."/>
            <person name="Lundell T."/>
            <person name="Morin E."/>
            <person name="Murat C."/>
            <person name="Sun H."/>
            <person name="Tunlid A."/>
            <person name="Henrissat B."/>
            <person name="Grigoriev I.V."/>
            <person name="Hibbett D.S."/>
            <person name="Martin F."/>
            <person name="Nordberg H.P."/>
            <person name="Cantor M.N."/>
            <person name="Hua S.X."/>
        </authorList>
    </citation>
    <scope>NUCLEOTIDE SEQUENCE [LARGE SCALE GENOMIC DNA]</scope>
    <source>
        <strain evidence="3 4">MAFF 305830</strain>
    </source>
</reference>
<evidence type="ECO:0000256" key="1">
    <source>
        <dbReference type="ARBA" id="ARBA00022468"/>
    </source>
</evidence>
<dbReference type="STRING" id="933852.A0A0C3B673"/>
<dbReference type="GO" id="GO:0005096">
    <property type="term" value="F:GTPase activator activity"/>
    <property type="evidence" value="ECO:0007669"/>
    <property type="project" value="UniProtKB-KW"/>
</dbReference>
<dbReference type="AlphaFoldDB" id="A0A0C3B673"/>
<evidence type="ECO:0000259" key="2">
    <source>
        <dbReference type="PROSITE" id="PS50085"/>
    </source>
</evidence>
<protein>
    <recommendedName>
        <fullName evidence="2">Rap-GAP domain-containing protein</fullName>
    </recommendedName>
</protein>
<dbReference type="GO" id="GO:0005737">
    <property type="term" value="C:cytoplasm"/>
    <property type="evidence" value="ECO:0007669"/>
    <property type="project" value="TreeGrafter"/>
</dbReference>
<dbReference type="Gene3D" id="3.40.50.11210">
    <property type="entry name" value="Rap/Ran-GAP"/>
    <property type="match status" value="1"/>
</dbReference>
<dbReference type="PANTHER" id="PTHR10063">
    <property type="entry name" value="TUBERIN"/>
    <property type="match status" value="1"/>
</dbReference>
<evidence type="ECO:0000313" key="3">
    <source>
        <dbReference type="EMBL" id="KIM27629.1"/>
    </source>
</evidence>
<dbReference type="InterPro" id="IPR018515">
    <property type="entry name" value="Tuberin-type_domain"/>
</dbReference>
<organism evidence="3 4">
    <name type="scientific">Serendipita vermifera MAFF 305830</name>
    <dbReference type="NCBI Taxonomy" id="933852"/>
    <lineage>
        <taxon>Eukaryota</taxon>
        <taxon>Fungi</taxon>
        <taxon>Dikarya</taxon>
        <taxon>Basidiomycota</taxon>
        <taxon>Agaricomycotina</taxon>
        <taxon>Agaricomycetes</taxon>
        <taxon>Sebacinales</taxon>
        <taxon>Serendipitaceae</taxon>
        <taxon>Serendipita</taxon>
    </lineage>
</organism>
<dbReference type="PROSITE" id="PS50085">
    <property type="entry name" value="RAPGAP"/>
    <property type="match status" value="1"/>
</dbReference>
<dbReference type="SUPFAM" id="SSF111347">
    <property type="entry name" value="Rap/Ran-GAP"/>
    <property type="match status" value="1"/>
</dbReference>
<dbReference type="InterPro" id="IPR035974">
    <property type="entry name" value="Rap/Ran-GAP_sf"/>
</dbReference>
<reference evidence="4" key="2">
    <citation type="submission" date="2015-01" db="EMBL/GenBank/DDBJ databases">
        <title>Evolutionary Origins and Diversification of the Mycorrhizal Mutualists.</title>
        <authorList>
            <consortium name="DOE Joint Genome Institute"/>
            <consortium name="Mycorrhizal Genomics Consortium"/>
            <person name="Kohler A."/>
            <person name="Kuo A."/>
            <person name="Nagy L.G."/>
            <person name="Floudas D."/>
            <person name="Copeland A."/>
            <person name="Barry K.W."/>
            <person name="Cichocki N."/>
            <person name="Veneault-Fourrey C."/>
            <person name="LaButti K."/>
            <person name="Lindquist E.A."/>
            <person name="Lipzen A."/>
            <person name="Lundell T."/>
            <person name="Morin E."/>
            <person name="Murat C."/>
            <person name="Riley R."/>
            <person name="Ohm R."/>
            <person name="Sun H."/>
            <person name="Tunlid A."/>
            <person name="Henrissat B."/>
            <person name="Grigoriev I.V."/>
            <person name="Hibbett D.S."/>
            <person name="Martin F."/>
        </authorList>
    </citation>
    <scope>NUCLEOTIDE SEQUENCE [LARGE SCALE GENOMIC DNA]</scope>
    <source>
        <strain evidence="4">MAFF 305830</strain>
    </source>
</reference>
<feature type="domain" description="Rap-GAP" evidence="2">
    <location>
        <begin position="1001"/>
        <end position="1239"/>
    </location>
</feature>
<dbReference type="Pfam" id="PF03542">
    <property type="entry name" value="Tuberin"/>
    <property type="match status" value="1"/>
</dbReference>
<dbReference type="PANTHER" id="PTHR10063:SF0">
    <property type="entry name" value="TUBERIN"/>
    <property type="match status" value="1"/>
</dbReference>
<dbReference type="Proteomes" id="UP000054097">
    <property type="component" value="Unassembled WGS sequence"/>
</dbReference>
<gene>
    <name evidence="3" type="ORF">M408DRAFT_71260</name>
</gene>
<dbReference type="OrthoDB" id="19311at2759"/>
<keyword evidence="1" id="KW-0343">GTPase activation</keyword>
<dbReference type="GO" id="GO:0005634">
    <property type="term" value="C:nucleus"/>
    <property type="evidence" value="ECO:0007669"/>
    <property type="project" value="InterPro"/>
</dbReference>
<name>A0A0C3B673_SERVB</name>
<dbReference type="InterPro" id="IPR000331">
    <property type="entry name" value="Rap/Ran_GAP_dom"/>
</dbReference>
<dbReference type="EMBL" id="KN824298">
    <property type="protein sequence ID" value="KIM27629.1"/>
    <property type="molecule type" value="Genomic_DNA"/>
</dbReference>
<dbReference type="GO" id="GO:0051056">
    <property type="term" value="P:regulation of small GTPase mediated signal transduction"/>
    <property type="evidence" value="ECO:0007669"/>
    <property type="project" value="InterPro"/>
</dbReference>
<evidence type="ECO:0000313" key="4">
    <source>
        <dbReference type="Proteomes" id="UP000054097"/>
    </source>
</evidence>
<accession>A0A0C3B673</accession>